<keyword evidence="8" id="KW-0472">Membrane</keyword>
<evidence type="ECO:0000313" key="11">
    <source>
        <dbReference type="EMBL" id="TDB68866.1"/>
    </source>
</evidence>
<dbReference type="Gene3D" id="1.25.40.10">
    <property type="entry name" value="Tetratricopeptide repeat domain"/>
    <property type="match status" value="2"/>
</dbReference>
<proteinExistence type="predicted"/>
<keyword evidence="7" id="KW-0067">ATP-binding</keyword>
<dbReference type="Proteomes" id="UP000295706">
    <property type="component" value="Unassembled WGS sequence"/>
</dbReference>
<evidence type="ECO:0000256" key="1">
    <source>
        <dbReference type="ARBA" id="ARBA00000085"/>
    </source>
</evidence>
<evidence type="ECO:0000256" key="3">
    <source>
        <dbReference type="ARBA" id="ARBA00022553"/>
    </source>
</evidence>
<dbReference type="GO" id="GO:0004673">
    <property type="term" value="F:protein histidine kinase activity"/>
    <property type="evidence" value="ECO:0007669"/>
    <property type="project" value="UniProtKB-EC"/>
</dbReference>
<dbReference type="Gene3D" id="3.30.450.20">
    <property type="entry name" value="PAS domain"/>
    <property type="match status" value="1"/>
</dbReference>
<keyword evidence="8" id="KW-0812">Transmembrane</keyword>
<keyword evidence="8" id="KW-1133">Transmembrane helix</keyword>
<dbReference type="PANTHER" id="PTHR41523">
    <property type="entry name" value="TWO-COMPONENT SYSTEM SENSOR PROTEIN"/>
    <property type="match status" value="1"/>
</dbReference>
<dbReference type="EMBL" id="SMJU01000001">
    <property type="protein sequence ID" value="TDB68866.1"/>
    <property type="molecule type" value="Genomic_DNA"/>
</dbReference>
<sequence>MNKILFLAGILYLCTALFCFSAAQVPDSLQRIPDDSVRALAIGKLAANTAFNHKDFSKASQLLRSALTLNKKLGSAYIDAKLWRESGIIEQARENGTGAVAAYQKAFEGFKKLNNPEMQVDALLRMEQIYFDQNELESARKYTMQALKILEATPGLSDELYGNVYNELSNINGKGGNQPQAFHFIEKARQAYLKTGNEESVQTANFNSAIILRKMGRYDESLARLHEVQEFALRTNNNYFLLFVRMHLPKTLKDKGNYAEALQQNDEALRMVTTDASLKQFSFLETIYTNYHEIYAKQNDYKKAYDFYKLAIQNRDSVIDLEKKREVARLETQFETRQKEEKIQELGTDNEAKQQQLGLLLASLTGVLALLGLLFWQFVRLRRSKAKITQQSEQLKLLMKELHHRVKNNLAIVSSLLKLQSNRMEEESAARAVREGQQRVEAMSLIHQRLYQTDLLTTINMRDYCIDLIENLMLAYGYSRNNFDLRLSIEEKELDVDLAIPVGLILNELLTNAFKYAYKDVQVPMLSISLTRQNGLTLEIEDNGPGINEAQWMQNTGSFGKRLIKNLSEQTGGEYQIGNKNGTYYKLHITEQVLRKAA</sequence>
<dbReference type="SUPFAM" id="SSF55874">
    <property type="entry name" value="ATPase domain of HSP90 chaperone/DNA topoisomerase II/histidine kinase"/>
    <property type="match status" value="1"/>
</dbReference>
<organism evidence="11 12">
    <name type="scientific">Arundinibacter roseus</name>
    <dbReference type="NCBI Taxonomy" id="2070510"/>
    <lineage>
        <taxon>Bacteria</taxon>
        <taxon>Pseudomonadati</taxon>
        <taxon>Bacteroidota</taxon>
        <taxon>Cytophagia</taxon>
        <taxon>Cytophagales</taxon>
        <taxon>Spirosomataceae</taxon>
        <taxon>Arundinibacter</taxon>
    </lineage>
</organism>
<evidence type="ECO:0000256" key="6">
    <source>
        <dbReference type="ARBA" id="ARBA00022777"/>
    </source>
</evidence>
<dbReference type="InterPro" id="IPR003594">
    <property type="entry name" value="HATPase_dom"/>
</dbReference>
<reference evidence="11 12" key="1">
    <citation type="submission" date="2019-02" db="EMBL/GenBank/DDBJ databases">
        <title>Arundinibacter roseus gen. nov., sp. nov., a new member of the family Cytophagaceae.</title>
        <authorList>
            <person name="Szuroczki S."/>
            <person name="Khayer B."/>
            <person name="Sproer C."/>
            <person name="Toumi M."/>
            <person name="Szabo A."/>
            <person name="Felfoldi T."/>
            <person name="Schumann P."/>
            <person name="Toth E."/>
        </authorList>
    </citation>
    <scope>NUCLEOTIDE SEQUENCE [LARGE SCALE GENOMIC DNA]</scope>
    <source>
        <strain evidence="11 12">DMA-k-7a</strain>
    </source>
</reference>
<keyword evidence="12" id="KW-1185">Reference proteome</keyword>
<dbReference type="PANTHER" id="PTHR41523:SF8">
    <property type="entry name" value="ETHYLENE RESPONSE SENSOR PROTEIN"/>
    <property type="match status" value="1"/>
</dbReference>
<evidence type="ECO:0000256" key="2">
    <source>
        <dbReference type="ARBA" id="ARBA00012438"/>
    </source>
</evidence>
<dbReference type="RefSeq" id="WP_132113392.1">
    <property type="nucleotide sequence ID" value="NZ_SMJU01000001.1"/>
</dbReference>
<keyword evidence="3" id="KW-0597">Phosphoprotein</keyword>
<evidence type="ECO:0000313" key="12">
    <source>
        <dbReference type="Proteomes" id="UP000295706"/>
    </source>
</evidence>
<evidence type="ECO:0000256" key="5">
    <source>
        <dbReference type="ARBA" id="ARBA00022741"/>
    </source>
</evidence>
<dbReference type="Pfam" id="PF07568">
    <property type="entry name" value="HisKA_2"/>
    <property type="match status" value="1"/>
</dbReference>
<dbReference type="Gene3D" id="3.30.565.10">
    <property type="entry name" value="Histidine kinase-like ATPase, C-terminal domain"/>
    <property type="match status" value="1"/>
</dbReference>
<dbReference type="InterPro" id="IPR011990">
    <property type="entry name" value="TPR-like_helical_dom_sf"/>
</dbReference>
<feature type="domain" description="Histidine kinase/HSP90-like ATPase" evidence="10">
    <location>
        <begin position="497"/>
        <end position="593"/>
    </location>
</feature>
<comment type="catalytic activity">
    <reaction evidence="1">
        <text>ATP + protein L-histidine = ADP + protein N-phospho-L-histidine.</text>
        <dbReference type="EC" id="2.7.13.3"/>
    </reaction>
</comment>
<dbReference type="Pfam" id="PF02518">
    <property type="entry name" value="HATPase_c"/>
    <property type="match status" value="1"/>
</dbReference>
<keyword evidence="6" id="KW-0418">Kinase</keyword>
<dbReference type="OrthoDB" id="9767435at2"/>
<gene>
    <name evidence="11" type="ORF">EZE20_00555</name>
</gene>
<dbReference type="InterPro" id="IPR011495">
    <property type="entry name" value="Sig_transdc_His_kin_sub2_dim/P"/>
</dbReference>
<dbReference type="SMART" id="SM00387">
    <property type="entry name" value="HATPase_c"/>
    <property type="match status" value="1"/>
</dbReference>
<dbReference type="InterPro" id="IPR036890">
    <property type="entry name" value="HATPase_C_sf"/>
</dbReference>
<evidence type="ECO:0000256" key="8">
    <source>
        <dbReference type="SAM" id="Phobius"/>
    </source>
</evidence>
<feature type="transmembrane region" description="Helical" evidence="8">
    <location>
        <begin position="357"/>
        <end position="379"/>
    </location>
</feature>
<accession>A0A4R4KPM7</accession>
<dbReference type="SUPFAM" id="SSF48452">
    <property type="entry name" value="TPR-like"/>
    <property type="match status" value="2"/>
</dbReference>
<feature type="signal peptide" evidence="9">
    <location>
        <begin position="1"/>
        <end position="23"/>
    </location>
</feature>
<dbReference type="EC" id="2.7.13.3" evidence="2"/>
<keyword evidence="5" id="KW-0547">Nucleotide-binding</keyword>
<evidence type="ECO:0000256" key="4">
    <source>
        <dbReference type="ARBA" id="ARBA00022679"/>
    </source>
</evidence>
<feature type="chain" id="PRO_5020958776" description="histidine kinase" evidence="9">
    <location>
        <begin position="24"/>
        <end position="598"/>
    </location>
</feature>
<comment type="caution">
    <text evidence="11">The sequence shown here is derived from an EMBL/GenBank/DDBJ whole genome shotgun (WGS) entry which is preliminary data.</text>
</comment>
<keyword evidence="4" id="KW-0808">Transferase</keyword>
<dbReference type="AlphaFoldDB" id="A0A4R4KPM7"/>
<dbReference type="GO" id="GO:0005524">
    <property type="term" value="F:ATP binding"/>
    <property type="evidence" value="ECO:0007669"/>
    <property type="project" value="UniProtKB-KW"/>
</dbReference>
<evidence type="ECO:0000256" key="9">
    <source>
        <dbReference type="SAM" id="SignalP"/>
    </source>
</evidence>
<evidence type="ECO:0000256" key="7">
    <source>
        <dbReference type="ARBA" id="ARBA00022840"/>
    </source>
</evidence>
<evidence type="ECO:0000259" key="10">
    <source>
        <dbReference type="SMART" id="SM00387"/>
    </source>
</evidence>
<name>A0A4R4KPM7_9BACT</name>
<keyword evidence="9" id="KW-0732">Signal</keyword>
<protein>
    <recommendedName>
        <fullName evidence="2">histidine kinase</fullName>
        <ecNumber evidence="2">2.7.13.3</ecNumber>
    </recommendedName>
</protein>